<feature type="compositionally biased region" description="Pro residues" evidence="1">
    <location>
        <begin position="186"/>
        <end position="198"/>
    </location>
</feature>
<dbReference type="KEGG" id="dle:111164338"/>
<dbReference type="GeneID" id="111164338"/>
<feature type="compositionally biased region" description="Basic residues" evidence="1">
    <location>
        <begin position="162"/>
        <end position="172"/>
    </location>
</feature>
<organism evidence="2 3">
    <name type="scientific">Delphinapterus leucas</name>
    <name type="common">Beluga whale</name>
    <dbReference type="NCBI Taxonomy" id="9749"/>
    <lineage>
        <taxon>Eukaryota</taxon>
        <taxon>Metazoa</taxon>
        <taxon>Chordata</taxon>
        <taxon>Craniata</taxon>
        <taxon>Vertebrata</taxon>
        <taxon>Euteleostomi</taxon>
        <taxon>Mammalia</taxon>
        <taxon>Eutheria</taxon>
        <taxon>Laurasiatheria</taxon>
        <taxon>Artiodactyla</taxon>
        <taxon>Whippomorpha</taxon>
        <taxon>Cetacea</taxon>
        <taxon>Odontoceti</taxon>
        <taxon>Monodontidae</taxon>
        <taxon>Delphinapterus</taxon>
    </lineage>
</organism>
<dbReference type="Proteomes" id="UP000248483">
    <property type="component" value="Unplaced"/>
</dbReference>
<feature type="region of interest" description="Disordered" evidence="1">
    <location>
        <begin position="152"/>
        <end position="198"/>
    </location>
</feature>
<dbReference type="AlphaFoldDB" id="A0A2Y9LJG7"/>
<evidence type="ECO:0000256" key="1">
    <source>
        <dbReference type="SAM" id="MobiDB-lite"/>
    </source>
</evidence>
<dbReference type="RefSeq" id="XP_022409650.1">
    <property type="nucleotide sequence ID" value="XM_022553942.2"/>
</dbReference>
<feature type="region of interest" description="Disordered" evidence="1">
    <location>
        <begin position="1"/>
        <end position="20"/>
    </location>
</feature>
<sequence>MATKRRLSGGGGATFGGGVTLPSPLSHSLAYLRRNQKGNRNTTSVNFISVRTCLAKPWLEESLDTDQGQRVLRSGVQSTPRRRLALKSSRPFRREARTPGKGTKSCSAHRSSQRQKKSAALSRRNFTESSWPERGLGDAGCSYDAHTRLGATARLPAPRAPIARRLRPRSLRRTGVAPEDAGPRAPARPSPPCRAGPPATPAVGADLIGLRGAGQYIVFCVFGHNFVQPSPEHFIVQNWQTLYPLNNYFFRIIFEIAFLKN</sequence>
<proteinExistence type="predicted"/>
<evidence type="ECO:0000313" key="3">
    <source>
        <dbReference type="RefSeq" id="XP_022409650.1"/>
    </source>
</evidence>
<feature type="compositionally biased region" description="Gly residues" evidence="1">
    <location>
        <begin position="8"/>
        <end position="19"/>
    </location>
</feature>
<feature type="region of interest" description="Disordered" evidence="1">
    <location>
        <begin position="65"/>
        <end position="131"/>
    </location>
</feature>
<protein>
    <submittedName>
        <fullName evidence="3">Uncharacterized protein LOC111164338 isoform X2</fullName>
    </submittedName>
</protein>
<reference evidence="3" key="1">
    <citation type="submission" date="2025-08" db="UniProtKB">
        <authorList>
            <consortium name="RefSeq"/>
        </authorList>
    </citation>
    <scope>IDENTIFICATION</scope>
    <source>
        <tissue evidence="3">Blood</tissue>
    </source>
</reference>
<gene>
    <name evidence="3" type="primary">LOC111164338</name>
</gene>
<feature type="compositionally biased region" description="Low complexity" evidence="1">
    <location>
        <begin position="152"/>
        <end position="161"/>
    </location>
</feature>
<keyword evidence="2" id="KW-1185">Reference proteome</keyword>
<name>A0A2Y9LJG7_DELLE</name>
<accession>A0A2Y9LJG7</accession>
<evidence type="ECO:0000313" key="2">
    <source>
        <dbReference type="Proteomes" id="UP000248483"/>
    </source>
</evidence>